<organism evidence="1">
    <name type="scientific">Zea mays</name>
    <name type="common">Maize</name>
    <dbReference type="NCBI Taxonomy" id="4577"/>
    <lineage>
        <taxon>Eukaryota</taxon>
        <taxon>Viridiplantae</taxon>
        <taxon>Streptophyta</taxon>
        <taxon>Embryophyta</taxon>
        <taxon>Tracheophyta</taxon>
        <taxon>Spermatophyta</taxon>
        <taxon>Magnoliopsida</taxon>
        <taxon>Liliopsida</taxon>
        <taxon>Poales</taxon>
        <taxon>Poaceae</taxon>
        <taxon>PACMAD clade</taxon>
        <taxon>Panicoideae</taxon>
        <taxon>Andropogonodae</taxon>
        <taxon>Andropogoneae</taxon>
        <taxon>Tripsacinae</taxon>
        <taxon>Zea</taxon>
    </lineage>
</organism>
<reference evidence="1" key="1">
    <citation type="journal article" date="2009" name="PLoS Genet.">
        <title>Sequencing, mapping, and analysis of 27,455 maize full-length cDNAs.</title>
        <authorList>
            <person name="Soderlund C."/>
            <person name="Descour A."/>
            <person name="Kudrna D."/>
            <person name="Bomhoff M."/>
            <person name="Boyd L."/>
            <person name="Currie J."/>
            <person name="Angelova A."/>
            <person name="Collura K."/>
            <person name="Wissotski M."/>
            <person name="Ashley E."/>
            <person name="Morrow D."/>
            <person name="Fernandes J."/>
            <person name="Walbot V."/>
            <person name="Yu Y."/>
        </authorList>
    </citation>
    <scope>NUCLEOTIDE SEQUENCE</scope>
    <source>
        <strain evidence="1">B73</strain>
    </source>
</reference>
<name>C0HGP2_MAIZE</name>
<dbReference type="KEGG" id="zma:100280049"/>
<dbReference type="Gene3D" id="3.40.50.1440">
    <property type="entry name" value="Tubulin/FtsZ, GTPase domain"/>
    <property type="match status" value="1"/>
</dbReference>
<dbReference type="InterPro" id="IPR036525">
    <property type="entry name" value="Tubulin/FtsZ_GTPase_sf"/>
</dbReference>
<dbReference type="SUPFAM" id="SSF52490">
    <property type="entry name" value="Tubulin nucleotide-binding domain-like"/>
    <property type="match status" value="1"/>
</dbReference>
<dbReference type="RefSeq" id="NP_001146462.1">
    <property type="nucleotide sequence ID" value="NM_001152990.1"/>
</dbReference>
<protein>
    <submittedName>
        <fullName evidence="1">Uncharacterized protein</fullName>
    </submittedName>
</protein>
<dbReference type="HOGENOM" id="CLU_636748_0_0_1"/>
<evidence type="ECO:0000313" key="1">
    <source>
        <dbReference type="EMBL" id="ACN26195.1"/>
    </source>
</evidence>
<sequence length="431" mass="47148">MAHYGSHLPSDKGGSVALWQSARSLALACQQASSTRGTPAMASMGKMSVGDLTEADLKGKRVFMCAEIHEPPDENQNSTNDILSTSCDTAVHVVKRCQRLFPLADSTGAFDAAVAARVTQMVVPSPARNATPTSSSPESTTCWFSCDNKSSKQLQLQRGGPSLAERQQPRAMLACRAITERVKRPKEEEQATSVPEVAVVADVKGKEYNSVERLTRVNCRSDFIIWRSLFDACCRLCKLFNCQELKLTDSRSALTLIDAQVVFEKMQQSATSVSVPQDAFNMFCSKTSSSKQVARAIFINPEHDLYPEIFHLEQLISGKEDTTNNFSRGYYTIGKGMVLVANNLGDDLLARRSEIKQPWPPPQELACLGLNIMVVLVFLATSDLHAVTYIYAQSLFGILVVLRTAAWGQAAPQGEGNVRYPAHMVFAGPVS</sequence>
<accession>C0HGP2</accession>
<dbReference type="AlphaFoldDB" id="C0HGP2"/>
<dbReference type="GeneID" id="100280049"/>
<dbReference type="EMBL" id="BT061498">
    <property type="protein sequence ID" value="ACN26195.1"/>
    <property type="molecule type" value="mRNA"/>
</dbReference>
<proteinExistence type="evidence at transcript level"/>
<dbReference type="ExpressionAtlas" id="C0HGP2">
    <property type="expression patterns" value="baseline"/>
</dbReference>